<accession>A0A1Y5TFN4</accession>
<dbReference type="PANTHER" id="PTHR43557:SF2">
    <property type="entry name" value="RIESKE DOMAIN-CONTAINING PROTEIN-RELATED"/>
    <property type="match status" value="1"/>
</dbReference>
<proteinExistence type="predicted"/>
<dbReference type="InterPro" id="IPR036188">
    <property type="entry name" value="FAD/NAD-bd_sf"/>
</dbReference>
<sequence length="411" mass="43500">MAGIEAERGVVVVGAGQAGYQVADSLRREGFDGPVALVGEEPHLPYQRPPLSKSYMLGDLARERLSFRNEDYYGKHNIALRLGTRVTAIERSSRQVRLVDGTTLPYSHLVLATGARVRRLPVPGADLAGVFDLRSLDDSDRIKAALARAADVVVIGAGFIGLEFAAAAAKLGKRVRVLEALPRVMARVLSPELSDFFTALHRGHGVDIACGMAVNAITGESGAVSAVACADGSSHKAELVLVGIGVVPETALAEAAGLTIDNGIVVDGHGRTSDPAILAAGDCAAVEHPFTGRRIRLESVQNAADLGRTVAATIAGHDRPYVTVPWFWSDQYDVKLQMVGLQDGCDRTVLRGDPALGKFSLFHFRGTELRAIDSVNRAGDHLQGRKLLAAGVSPTPDQAADPDFPLKSLLA</sequence>
<dbReference type="GO" id="GO:0016651">
    <property type="term" value="F:oxidoreductase activity, acting on NAD(P)H"/>
    <property type="evidence" value="ECO:0007669"/>
    <property type="project" value="TreeGrafter"/>
</dbReference>
<dbReference type="InterPro" id="IPR028202">
    <property type="entry name" value="Reductase_C"/>
</dbReference>
<evidence type="ECO:0000256" key="3">
    <source>
        <dbReference type="ARBA" id="ARBA00022827"/>
    </source>
</evidence>
<dbReference type="InterPro" id="IPR023753">
    <property type="entry name" value="FAD/NAD-binding_dom"/>
</dbReference>
<keyword evidence="3" id="KW-0274">FAD</keyword>
<dbReference type="PANTHER" id="PTHR43557">
    <property type="entry name" value="APOPTOSIS-INDUCING FACTOR 1"/>
    <property type="match status" value="1"/>
</dbReference>
<dbReference type="AlphaFoldDB" id="A0A1Y5TFN4"/>
<dbReference type="InterPro" id="IPR016156">
    <property type="entry name" value="FAD/NAD-linked_Rdtase_dimer_sf"/>
</dbReference>
<dbReference type="GO" id="GO:0005737">
    <property type="term" value="C:cytoplasm"/>
    <property type="evidence" value="ECO:0007669"/>
    <property type="project" value="TreeGrafter"/>
</dbReference>
<keyword evidence="2" id="KW-0285">Flavoprotein</keyword>
<dbReference type="Gene3D" id="3.30.390.30">
    <property type="match status" value="1"/>
</dbReference>
<evidence type="ECO:0000256" key="4">
    <source>
        <dbReference type="ARBA" id="ARBA00023002"/>
    </source>
</evidence>
<dbReference type="InParanoid" id="A0A1Y5TFN4"/>
<dbReference type="Gene3D" id="3.50.50.60">
    <property type="entry name" value="FAD/NAD(P)-binding domain"/>
    <property type="match status" value="2"/>
</dbReference>
<dbReference type="EC" id="1.18.1.-" evidence="7"/>
<evidence type="ECO:0000259" key="6">
    <source>
        <dbReference type="Pfam" id="PF14759"/>
    </source>
</evidence>
<evidence type="ECO:0000313" key="8">
    <source>
        <dbReference type="Proteomes" id="UP000193200"/>
    </source>
</evidence>
<reference evidence="7 8" key="1">
    <citation type="submission" date="2017-03" db="EMBL/GenBank/DDBJ databases">
        <authorList>
            <person name="Afonso C.L."/>
            <person name="Miller P.J."/>
            <person name="Scott M.A."/>
            <person name="Spackman E."/>
            <person name="Goraichik I."/>
            <person name="Dimitrov K.M."/>
            <person name="Suarez D.L."/>
            <person name="Swayne D.E."/>
        </authorList>
    </citation>
    <scope>NUCLEOTIDE SEQUENCE [LARGE SCALE GENOMIC DNA]</scope>
    <source>
        <strain evidence="7 8">CECT 7691</strain>
    </source>
</reference>
<dbReference type="FunCoup" id="A0A1Y5TFN4">
    <property type="interactions" value="319"/>
</dbReference>
<name>A0A1Y5TFN4_9PROT</name>
<protein>
    <submittedName>
        <fullName evidence="7">Rhodocoxin reductase</fullName>
        <ecNumber evidence="7">1.18.1.-</ecNumber>
    </submittedName>
</protein>
<evidence type="ECO:0000256" key="2">
    <source>
        <dbReference type="ARBA" id="ARBA00022630"/>
    </source>
</evidence>
<evidence type="ECO:0000259" key="5">
    <source>
        <dbReference type="Pfam" id="PF07992"/>
    </source>
</evidence>
<feature type="domain" description="Reductase C-terminal" evidence="6">
    <location>
        <begin position="326"/>
        <end position="410"/>
    </location>
</feature>
<organism evidence="7 8">
    <name type="scientific">Oceanibacterium hippocampi</name>
    <dbReference type="NCBI Taxonomy" id="745714"/>
    <lineage>
        <taxon>Bacteria</taxon>
        <taxon>Pseudomonadati</taxon>
        <taxon>Pseudomonadota</taxon>
        <taxon>Alphaproteobacteria</taxon>
        <taxon>Sneathiellales</taxon>
        <taxon>Sneathiellaceae</taxon>
        <taxon>Oceanibacterium</taxon>
    </lineage>
</organism>
<dbReference type="EMBL" id="FWFR01000002">
    <property type="protein sequence ID" value="SLN62982.1"/>
    <property type="molecule type" value="Genomic_DNA"/>
</dbReference>
<dbReference type="InterPro" id="IPR050446">
    <property type="entry name" value="FAD-oxidoreductase/Apoptosis"/>
</dbReference>
<dbReference type="OrthoDB" id="7809559at2"/>
<comment type="cofactor">
    <cofactor evidence="1">
        <name>FAD</name>
        <dbReference type="ChEBI" id="CHEBI:57692"/>
    </cofactor>
</comment>
<evidence type="ECO:0000313" key="7">
    <source>
        <dbReference type="EMBL" id="SLN62982.1"/>
    </source>
</evidence>
<feature type="domain" description="FAD/NAD(P)-binding" evidence="5">
    <location>
        <begin position="10"/>
        <end position="305"/>
    </location>
</feature>
<dbReference type="SUPFAM" id="SSF51905">
    <property type="entry name" value="FAD/NAD(P)-binding domain"/>
    <property type="match status" value="2"/>
</dbReference>
<dbReference type="Pfam" id="PF07992">
    <property type="entry name" value="Pyr_redox_2"/>
    <property type="match status" value="1"/>
</dbReference>
<gene>
    <name evidence="7" type="primary">thcD_1</name>
    <name evidence="7" type="ORF">OCH7691_02809</name>
</gene>
<dbReference type="Proteomes" id="UP000193200">
    <property type="component" value="Unassembled WGS sequence"/>
</dbReference>
<dbReference type="Pfam" id="PF14759">
    <property type="entry name" value="Reductase_C"/>
    <property type="match status" value="1"/>
</dbReference>
<keyword evidence="4 7" id="KW-0560">Oxidoreductase</keyword>
<keyword evidence="8" id="KW-1185">Reference proteome</keyword>
<dbReference type="SUPFAM" id="SSF55424">
    <property type="entry name" value="FAD/NAD-linked reductases, dimerisation (C-terminal) domain"/>
    <property type="match status" value="1"/>
</dbReference>
<dbReference type="PRINTS" id="PR00411">
    <property type="entry name" value="PNDRDTASEI"/>
</dbReference>
<dbReference type="RefSeq" id="WP_085884138.1">
    <property type="nucleotide sequence ID" value="NZ_FWFR01000002.1"/>
</dbReference>
<evidence type="ECO:0000256" key="1">
    <source>
        <dbReference type="ARBA" id="ARBA00001974"/>
    </source>
</evidence>
<dbReference type="PRINTS" id="PR00368">
    <property type="entry name" value="FADPNR"/>
</dbReference>